<proteinExistence type="predicted"/>
<evidence type="ECO:0000313" key="2">
    <source>
        <dbReference type="Proteomes" id="UP000326678"/>
    </source>
</evidence>
<name>A0A5P8W9W5_9NOSO</name>
<dbReference type="KEGG" id="nsh:GXM_06193"/>
<protein>
    <submittedName>
        <fullName evidence="1">Uncharacterized protein</fullName>
    </submittedName>
</protein>
<keyword evidence="2" id="KW-1185">Reference proteome</keyword>
<dbReference type="Proteomes" id="UP000326678">
    <property type="component" value="Chromosome Gxm1"/>
</dbReference>
<evidence type="ECO:0000313" key="1">
    <source>
        <dbReference type="EMBL" id="QFS48699.1"/>
    </source>
</evidence>
<organism evidence="1 2">
    <name type="scientific">Nostoc sphaeroides CCNUC1</name>
    <dbReference type="NCBI Taxonomy" id="2653204"/>
    <lineage>
        <taxon>Bacteria</taxon>
        <taxon>Bacillati</taxon>
        <taxon>Cyanobacteriota</taxon>
        <taxon>Cyanophyceae</taxon>
        <taxon>Nostocales</taxon>
        <taxon>Nostocaceae</taxon>
        <taxon>Nostoc</taxon>
    </lineage>
</organism>
<reference evidence="1 2" key="1">
    <citation type="submission" date="2019-10" db="EMBL/GenBank/DDBJ databases">
        <title>Genomic and transcriptomic insights into the perfect genentic adaptation of a filamentous nitrogen-fixing cyanobacterium to rice fields.</title>
        <authorList>
            <person name="Chen Z."/>
        </authorList>
    </citation>
    <scope>NUCLEOTIDE SEQUENCE [LARGE SCALE GENOMIC DNA]</scope>
    <source>
        <strain evidence="1">CCNUC1</strain>
    </source>
</reference>
<gene>
    <name evidence="1" type="ORF">GXM_06193</name>
</gene>
<sequence>MTEFKMDEQTRLIASLLRDLRENKPIRNDARSSLTLR</sequence>
<accession>A0A5P8W9W5</accession>
<dbReference type="AlphaFoldDB" id="A0A5P8W9W5"/>
<dbReference type="EMBL" id="CP045226">
    <property type="protein sequence ID" value="QFS48699.1"/>
    <property type="molecule type" value="Genomic_DNA"/>
</dbReference>